<dbReference type="Pfam" id="PF00589">
    <property type="entry name" value="Phage_integrase"/>
    <property type="match status" value="1"/>
</dbReference>
<evidence type="ECO:0000256" key="5">
    <source>
        <dbReference type="PROSITE-ProRule" id="PRU01248"/>
    </source>
</evidence>
<dbReference type="Proteomes" id="UP000780768">
    <property type="component" value="Unassembled WGS sequence"/>
</dbReference>
<evidence type="ECO:0000256" key="1">
    <source>
        <dbReference type="ARBA" id="ARBA00008857"/>
    </source>
</evidence>
<reference evidence="8" key="2">
    <citation type="submission" date="2021-09" db="EMBL/GenBank/DDBJ databases">
        <authorList>
            <person name="Gilroy R."/>
        </authorList>
    </citation>
    <scope>NUCLEOTIDE SEQUENCE</scope>
    <source>
        <strain evidence="8">7318</strain>
    </source>
</reference>
<dbReference type="PANTHER" id="PTHR30349">
    <property type="entry name" value="PHAGE INTEGRASE-RELATED"/>
    <property type="match status" value="1"/>
</dbReference>
<evidence type="ECO:0000259" key="6">
    <source>
        <dbReference type="PROSITE" id="PS51898"/>
    </source>
</evidence>
<feature type="domain" description="Tyr recombinase" evidence="6">
    <location>
        <begin position="176"/>
        <end position="371"/>
    </location>
</feature>
<dbReference type="Gene3D" id="1.10.150.130">
    <property type="match status" value="1"/>
</dbReference>
<dbReference type="InterPro" id="IPR050090">
    <property type="entry name" value="Tyrosine_recombinase_XerCD"/>
</dbReference>
<dbReference type="PROSITE" id="PS51898">
    <property type="entry name" value="TYR_RECOMBINASE"/>
    <property type="match status" value="1"/>
</dbReference>
<feature type="domain" description="Core-binding (CB)" evidence="7">
    <location>
        <begin position="68"/>
        <end position="156"/>
    </location>
</feature>
<dbReference type="InterPro" id="IPR044068">
    <property type="entry name" value="CB"/>
</dbReference>
<dbReference type="GO" id="GO:0006310">
    <property type="term" value="P:DNA recombination"/>
    <property type="evidence" value="ECO:0007669"/>
    <property type="project" value="UniProtKB-KW"/>
</dbReference>
<dbReference type="PANTHER" id="PTHR30349:SF64">
    <property type="entry name" value="PROPHAGE INTEGRASE INTD-RELATED"/>
    <property type="match status" value="1"/>
</dbReference>
<organism evidence="8 9">
    <name type="scientific">Megamonas hypermegale</name>
    <dbReference type="NCBI Taxonomy" id="158847"/>
    <lineage>
        <taxon>Bacteria</taxon>
        <taxon>Bacillati</taxon>
        <taxon>Bacillota</taxon>
        <taxon>Negativicutes</taxon>
        <taxon>Selenomonadales</taxon>
        <taxon>Selenomonadaceae</taxon>
        <taxon>Megamonas</taxon>
    </lineage>
</organism>
<comment type="similarity">
    <text evidence="1">Belongs to the 'phage' integrase family.</text>
</comment>
<keyword evidence="4" id="KW-0233">DNA recombination</keyword>
<dbReference type="InterPro" id="IPR002104">
    <property type="entry name" value="Integrase_catalytic"/>
</dbReference>
<evidence type="ECO:0000256" key="2">
    <source>
        <dbReference type="ARBA" id="ARBA00022908"/>
    </source>
</evidence>
<dbReference type="InterPro" id="IPR011010">
    <property type="entry name" value="DNA_brk_join_enz"/>
</dbReference>
<sequence length="380" mass="43606">MPRKGENIYKRKDGRWEGRYVVAKKPSGKIIYKSVYGHSYLEAKQKLSKAKYEHHHNIRRIIVHSNTLTISAASHEWLNLKKAQIKESSFIKYSNIVETYIVKNIGTLKISEMTADRLELFIHNLLRRGGRKRQSLSAKTVSDIVSVFKRILQYAVRKYQMNICDLTGLKIRMLKKPIQVFSSVEYKKLVNYLLQHMSRINTGILLALFTGIRIGELCALRCGNIILDESALVISETLQRIQTKSSAAKRKTKIIITAPKSLSSLRKIPLPSLLMPLLVQICASKDSFLLTGMEQKFIEPRTVQNHFHRILQATHIMHRNFHALRHTFATQCLSCGMDIKSLSEILGHANINITLNKYVHPSFEEKKQSMDKLSDLLTVK</sequence>
<dbReference type="CDD" id="cd01189">
    <property type="entry name" value="INT_ICEBs1_C_like"/>
    <property type="match status" value="1"/>
</dbReference>
<dbReference type="InterPro" id="IPR013762">
    <property type="entry name" value="Integrase-like_cat_sf"/>
</dbReference>
<dbReference type="InterPro" id="IPR010998">
    <property type="entry name" value="Integrase_recombinase_N"/>
</dbReference>
<evidence type="ECO:0000313" key="8">
    <source>
        <dbReference type="EMBL" id="HJF85709.1"/>
    </source>
</evidence>
<dbReference type="PROSITE" id="PS51900">
    <property type="entry name" value="CB"/>
    <property type="match status" value="1"/>
</dbReference>
<name>A0A921L898_9FIRM</name>
<dbReference type="AlphaFoldDB" id="A0A921L898"/>
<reference evidence="8" key="1">
    <citation type="journal article" date="2021" name="PeerJ">
        <title>Extensive microbial diversity within the chicken gut microbiome revealed by metagenomics and culture.</title>
        <authorList>
            <person name="Gilroy R."/>
            <person name="Ravi A."/>
            <person name="Getino M."/>
            <person name="Pursley I."/>
            <person name="Horton D.L."/>
            <person name="Alikhan N.F."/>
            <person name="Baker D."/>
            <person name="Gharbi K."/>
            <person name="Hall N."/>
            <person name="Watson M."/>
            <person name="Adriaenssens E.M."/>
            <person name="Foster-Nyarko E."/>
            <person name="Jarju S."/>
            <person name="Secka A."/>
            <person name="Antonio M."/>
            <person name="Oren A."/>
            <person name="Chaudhuri R.R."/>
            <person name="La Ragione R."/>
            <person name="Hildebrand F."/>
            <person name="Pallen M.J."/>
        </authorList>
    </citation>
    <scope>NUCLEOTIDE SEQUENCE</scope>
    <source>
        <strain evidence="8">7318</strain>
    </source>
</reference>
<dbReference type="Pfam" id="PF14659">
    <property type="entry name" value="Phage_int_SAM_3"/>
    <property type="match status" value="1"/>
</dbReference>
<evidence type="ECO:0000256" key="3">
    <source>
        <dbReference type="ARBA" id="ARBA00023125"/>
    </source>
</evidence>
<evidence type="ECO:0000259" key="7">
    <source>
        <dbReference type="PROSITE" id="PS51900"/>
    </source>
</evidence>
<comment type="caution">
    <text evidence="8">The sequence shown here is derived from an EMBL/GenBank/DDBJ whole genome shotgun (WGS) entry which is preliminary data.</text>
</comment>
<gene>
    <name evidence="8" type="ORF">K8V65_08625</name>
</gene>
<dbReference type="EMBL" id="DYVR01000240">
    <property type="protein sequence ID" value="HJF85709.1"/>
    <property type="molecule type" value="Genomic_DNA"/>
</dbReference>
<dbReference type="GO" id="GO:0003677">
    <property type="term" value="F:DNA binding"/>
    <property type="evidence" value="ECO:0007669"/>
    <property type="project" value="UniProtKB-UniRule"/>
</dbReference>
<proteinExistence type="inferred from homology"/>
<keyword evidence="2" id="KW-0229">DNA integration</keyword>
<dbReference type="GO" id="GO:0015074">
    <property type="term" value="P:DNA integration"/>
    <property type="evidence" value="ECO:0007669"/>
    <property type="project" value="UniProtKB-KW"/>
</dbReference>
<keyword evidence="3 5" id="KW-0238">DNA-binding</keyword>
<evidence type="ECO:0000313" key="9">
    <source>
        <dbReference type="Proteomes" id="UP000780768"/>
    </source>
</evidence>
<dbReference type="InterPro" id="IPR004107">
    <property type="entry name" value="Integrase_SAM-like_N"/>
</dbReference>
<dbReference type="SUPFAM" id="SSF56349">
    <property type="entry name" value="DNA breaking-rejoining enzymes"/>
    <property type="match status" value="1"/>
</dbReference>
<accession>A0A921L898</accession>
<evidence type="ECO:0000256" key="4">
    <source>
        <dbReference type="ARBA" id="ARBA00023172"/>
    </source>
</evidence>
<dbReference type="Gene3D" id="1.10.443.10">
    <property type="entry name" value="Intergrase catalytic core"/>
    <property type="match status" value="1"/>
</dbReference>
<protein>
    <submittedName>
        <fullName evidence="8">Site-specific integrase</fullName>
    </submittedName>
</protein>